<dbReference type="GO" id="GO:0019239">
    <property type="term" value="F:deaminase activity"/>
    <property type="evidence" value="ECO:0007669"/>
    <property type="project" value="TreeGrafter"/>
</dbReference>
<dbReference type="CDD" id="cd00448">
    <property type="entry name" value="YjgF_YER057c_UK114_family"/>
    <property type="match status" value="1"/>
</dbReference>
<organism evidence="2 3">
    <name type="scientific">Salinihabitans flavidus</name>
    <dbReference type="NCBI Taxonomy" id="569882"/>
    <lineage>
        <taxon>Bacteria</taxon>
        <taxon>Pseudomonadati</taxon>
        <taxon>Pseudomonadota</taxon>
        <taxon>Alphaproteobacteria</taxon>
        <taxon>Rhodobacterales</taxon>
        <taxon>Roseobacteraceae</taxon>
        <taxon>Salinihabitans</taxon>
    </lineage>
</organism>
<dbReference type="PANTHER" id="PTHR11803:SF39">
    <property type="entry name" value="2-IMINOBUTANOATE_2-IMINOPROPANOATE DEAMINASE"/>
    <property type="match status" value="1"/>
</dbReference>
<protein>
    <submittedName>
        <fullName evidence="2">Reactive intermediate/imine deaminase</fullName>
    </submittedName>
</protein>
<name>A0A1H8WBA5_9RHOB</name>
<dbReference type="InterPro" id="IPR035959">
    <property type="entry name" value="RutC-like_sf"/>
</dbReference>
<dbReference type="Gene3D" id="3.30.1330.40">
    <property type="entry name" value="RutC-like"/>
    <property type="match status" value="1"/>
</dbReference>
<dbReference type="STRING" id="569882.SAMN04490248_1512"/>
<accession>A0A1H8WBA5</accession>
<evidence type="ECO:0000313" key="3">
    <source>
        <dbReference type="Proteomes" id="UP000198893"/>
    </source>
</evidence>
<dbReference type="OrthoDB" id="9808943at2"/>
<dbReference type="PROSITE" id="PS01094">
    <property type="entry name" value="UPF0076"/>
    <property type="match status" value="1"/>
</dbReference>
<dbReference type="AlphaFoldDB" id="A0A1H8WBA5"/>
<keyword evidence="3" id="KW-1185">Reference proteome</keyword>
<evidence type="ECO:0000256" key="1">
    <source>
        <dbReference type="ARBA" id="ARBA00010552"/>
    </source>
</evidence>
<dbReference type="InterPro" id="IPR006175">
    <property type="entry name" value="YjgF/YER057c/UK114"/>
</dbReference>
<comment type="similarity">
    <text evidence="1">Belongs to the RutC family.</text>
</comment>
<evidence type="ECO:0000313" key="2">
    <source>
        <dbReference type="EMBL" id="SEP24428.1"/>
    </source>
</evidence>
<dbReference type="EMBL" id="FODS01000051">
    <property type="protein sequence ID" value="SEP24428.1"/>
    <property type="molecule type" value="Genomic_DNA"/>
</dbReference>
<gene>
    <name evidence="2" type="ORF">SAMN04490248_1512</name>
</gene>
<dbReference type="Pfam" id="PF01042">
    <property type="entry name" value="Ribonuc_L-PSP"/>
    <property type="match status" value="1"/>
</dbReference>
<dbReference type="PANTHER" id="PTHR11803">
    <property type="entry name" value="2-IMINOBUTANOATE/2-IMINOPROPANOATE DEAMINASE RIDA"/>
    <property type="match status" value="1"/>
</dbReference>
<sequence>MPIERIGGEVKMPDGTRVPLSKAVRAGEFLFLSGQLGFGTDGTIVNGGVEAQTRQCIENAKVLLEKVGSDLSRVAKATIWLTDTADFGAFNKVYGSYFPSHPPARSAVCSALMVPGAVVEIEFLVYHPA</sequence>
<proteinExistence type="inferred from homology"/>
<dbReference type="InterPro" id="IPR019897">
    <property type="entry name" value="RidA_CS"/>
</dbReference>
<dbReference type="SUPFAM" id="SSF55298">
    <property type="entry name" value="YjgF-like"/>
    <property type="match status" value="1"/>
</dbReference>
<dbReference type="Proteomes" id="UP000198893">
    <property type="component" value="Unassembled WGS sequence"/>
</dbReference>
<reference evidence="2 3" key="1">
    <citation type="submission" date="2016-10" db="EMBL/GenBank/DDBJ databases">
        <authorList>
            <person name="de Groot N.N."/>
        </authorList>
    </citation>
    <scope>NUCLEOTIDE SEQUENCE [LARGE SCALE GENOMIC DNA]</scope>
    <source>
        <strain evidence="2 3">DSM 27842</strain>
    </source>
</reference>
<dbReference type="GO" id="GO:0005829">
    <property type="term" value="C:cytosol"/>
    <property type="evidence" value="ECO:0007669"/>
    <property type="project" value="TreeGrafter"/>
</dbReference>